<gene>
    <name evidence="1" type="ORF">ASZ90_011503</name>
</gene>
<name>A0A0W8FD44_9ZZZZ</name>
<reference evidence="1" key="1">
    <citation type="journal article" date="2015" name="Proc. Natl. Acad. Sci. U.S.A.">
        <title>Networks of energetic and metabolic interactions define dynamics in microbial communities.</title>
        <authorList>
            <person name="Embree M."/>
            <person name="Liu J.K."/>
            <person name="Al-Bassam M.M."/>
            <person name="Zengler K."/>
        </authorList>
    </citation>
    <scope>NUCLEOTIDE SEQUENCE</scope>
</reference>
<evidence type="ECO:0000313" key="1">
    <source>
        <dbReference type="EMBL" id="KUG18796.1"/>
    </source>
</evidence>
<comment type="caution">
    <text evidence="1">The sequence shown here is derived from an EMBL/GenBank/DDBJ whole genome shotgun (WGS) entry which is preliminary data.</text>
</comment>
<dbReference type="AlphaFoldDB" id="A0A0W8FD44"/>
<proteinExistence type="predicted"/>
<sequence length="99" mass="11523">MLFRDGKCSIHDIKPETCVAGPFTFDIEDDMLQIFLKRESICPMVRFLRANRKAYDALFETSVEKIMDLIRSVPEEEMAQILQIDEPQTDLVAEIRLED</sequence>
<accession>A0A0W8FD44</accession>
<dbReference type="EMBL" id="LNQE01001361">
    <property type="protein sequence ID" value="KUG18796.1"/>
    <property type="molecule type" value="Genomic_DNA"/>
</dbReference>
<protein>
    <recommendedName>
        <fullName evidence="2">YkgJ family cysteine cluster protein</fullName>
    </recommendedName>
</protein>
<organism evidence="1">
    <name type="scientific">hydrocarbon metagenome</name>
    <dbReference type="NCBI Taxonomy" id="938273"/>
    <lineage>
        <taxon>unclassified sequences</taxon>
        <taxon>metagenomes</taxon>
        <taxon>ecological metagenomes</taxon>
    </lineage>
</organism>
<evidence type="ECO:0008006" key="2">
    <source>
        <dbReference type="Google" id="ProtNLM"/>
    </source>
</evidence>